<name>A0A514JXZ0_9ACTN</name>
<accession>A0A514JXZ0</accession>
<dbReference type="KEGG" id="sast:CD934_24165"/>
<gene>
    <name evidence="1" type="ORF">CD934_24165</name>
</gene>
<keyword evidence="2" id="KW-1185">Reference proteome</keyword>
<dbReference type="RefSeq" id="WP_142233139.1">
    <property type="nucleotide sequence ID" value="NZ_CP022310.1"/>
</dbReference>
<dbReference type="AlphaFoldDB" id="A0A514JXZ0"/>
<protein>
    <submittedName>
        <fullName evidence="1">Uncharacterized protein</fullName>
    </submittedName>
</protein>
<organism evidence="1 2">
    <name type="scientific">Streptomyces calvus</name>
    <dbReference type="NCBI Taxonomy" id="67282"/>
    <lineage>
        <taxon>Bacteria</taxon>
        <taxon>Bacillati</taxon>
        <taxon>Actinomycetota</taxon>
        <taxon>Actinomycetes</taxon>
        <taxon>Kitasatosporales</taxon>
        <taxon>Streptomycetaceae</taxon>
        <taxon>Streptomyces</taxon>
    </lineage>
</organism>
<evidence type="ECO:0000313" key="2">
    <source>
        <dbReference type="Proteomes" id="UP000316215"/>
    </source>
</evidence>
<evidence type="ECO:0000313" key="1">
    <source>
        <dbReference type="EMBL" id="QDI71428.1"/>
    </source>
</evidence>
<proteinExistence type="predicted"/>
<dbReference type="Proteomes" id="UP000316215">
    <property type="component" value="Chromosome"/>
</dbReference>
<dbReference type="EMBL" id="CP022310">
    <property type="protein sequence ID" value="QDI71428.1"/>
    <property type="molecule type" value="Genomic_DNA"/>
</dbReference>
<sequence length="75" mass="8054">MANNGGQQFRVEIDGIDLSDEVVQRIDNALRKAVLTELATVNLGGRAVDLLGTGLSVDRIAEGGHTQGIRVRKVR</sequence>
<reference evidence="1 2" key="1">
    <citation type="submission" date="2017-07" db="EMBL/GenBank/DDBJ databases">
        <title>The Complete Genome of Streptomyces asterosporus-ZSY.</title>
        <authorList>
            <person name="Zhang S."/>
        </authorList>
    </citation>
    <scope>NUCLEOTIDE SEQUENCE [LARGE SCALE GENOMIC DNA]</scope>
    <source>
        <strain evidence="1 2">DSM 41452</strain>
    </source>
</reference>